<accession>A0A0N4UB23</accession>
<dbReference type="EMBL" id="UYYG01001167">
    <property type="protein sequence ID" value="VDN58292.1"/>
    <property type="molecule type" value="Genomic_DNA"/>
</dbReference>
<dbReference type="Proteomes" id="UP000038040">
    <property type="component" value="Unplaced"/>
</dbReference>
<evidence type="ECO:0000313" key="3">
    <source>
        <dbReference type="Proteomes" id="UP000038040"/>
    </source>
</evidence>
<keyword evidence="4" id="KW-1185">Reference proteome</keyword>
<reference evidence="2 4" key="2">
    <citation type="submission" date="2018-11" db="EMBL/GenBank/DDBJ databases">
        <authorList>
            <consortium name="Pathogen Informatics"/>
        </authorList>
    </citation>
    <scope>NUCLEOTIDE SEQUENCE [LARGE SCALE GENOMIC DNA]</scope>
</reference>
<organism evidence="3 5">
    <name type="scientific">Dracunculus medinensis</name>
    <name type="common">Guinea worm</name>
    <dbReference type="NCBI Taxonomy" id="318479"/>
    <lineage>
        <taxon>Eukaryota</taxon>
        <taxon>Metazoa</taxon>
        <taxon>Ecdysozoa</taxon>
        <taxon>Nematoda</taxon>
        <taxon>Chromadorea</taxon>
        <taxon>Rhabditida</taxon>
        <taxon>Spirurina</taxon>
        <taxon>Dracunculoidea</taxon>
        <taxon>Dracunculidae</taxon>
        <taxon>Dracunculus</taxon>
    </lineage>
</organism>
<proteinExistence type="predicted"/>
<reference evidence="5" key="1">
    <citation type="submission" date="2017-02" db="UniProtKB">
        <authorList>
            <consortium name="WormBaseParasite"/>
        </authorList>
    </citation>
    <scope>IDENTIFICATION</scope>
</reference>
<evidence type="ECO:0000313" key="4">
    <source>
        <dbReference type="Proteomes" id="UP000274756"/>
    </source>
</evidence>
<protein>
    <submittedName>
        <fullName evidence="2 5">Uncharacterized protein</fullName>
    </submittedName>
</protein>
<keyword evidence="1" id="KW-0175">Coiled coil</keyword>
<gene>
    <name evidence="2" type="ORF">DME_LOCUS8265</name>
</gene>
<evidence type="ECO:0000313" key="5">
    <source>
        <dbReference type="WBParaSite" id="DME_0000438201-mRNA-1"/>
    </source>
</evidence>
<evidence type="ECO:0000313" key="2">
    <source>
        <dbReference type="EMBL" id="VDN58292.1"/>
    </source>
</evidence>
<dbReference type="AlphaFoldDB" id="A0A0N4UB23"/>
<dbReference type="WBParaSite" id="DME_0000438201-mRNA-1">
    <property type="protein sequence ID" value="DME_0000438201-mRNA-1"/>
    <property type="gene ID" value="DME_0000438201"/>
</dbReference>
<dbReference type="Proteomes" id="UP000274756">
    <property type="component" value="Unassembled WGS sequence"/>
</dbReference>
<feature type="coiled-coil region" evidence="1">
    <location>
        <begin position="134"/>
        <end position="161"/>
    </location>
</feature>
<evidence type="ECO:0000256" key="1">
    <source>
        <dbReference type="SAM" id="Coils"/>
    </source>
</evidence>
<sequence length="373" mass="42682">MDGTLLKWERVIGDDSMKFIDIGGGEYFLQKNEEISVVSPIFREISPKTTNRERKNHILATIQRIIDKKEEFVKADELLMHKEYHFSFEKLRRRKKRLVRANNNFTQESKVTEENNINQYGNAPFLMEIDSKIKKECEKIAKEILAEIENSEKKRKILEFKERIKNFRTVGCGLIKLKKAKMNKNSKSNGREIDQNYRTWNKKVIFCYAIRLCSVMTAVRPEIQNASACLYGNNKSVGTLSAVLQSSIIDFSSNFCNRENLPCMQYVNASQFISENHGNPERILANTGSSAFCGNVNSSIEPNSLKEIASHYTTDNIADETFNTTSSHDISSQPEAFSKYSKFVNRVNLCSAANDNLENTANISRKSYDLISL</sequence>
<name>A0A0N4UB23_DRAME</name>